<name>A0ABQ1ZSK9_9BACL</name>
<feature type="transmembrane region" description="Helical" evidence="1">
    <location>
        <begin position="39"/>
        <end position="57"/>
    </location>
</feature>
<evidence type="ECO:0000313" key="3">
    <source>
        <dbReference type="Proteomes" id="UP000605427"/>
    </source>
</evidence>
<evidence type="ECO:0000313" key="2">
    <source>
        <dbReference type="EMBL" id="GGH78332.1"/>
    </source>
</evidence>
<organism evidence="2 3">
    <name type="scientific">Saccharibacillus endophyticus</name>
    <dbReference type="NCBI Taxonomy" id="2060666"/>
    <lineage>
        <taxon>Bacteria</taxon>
        <taxon>Bacillati</taxon>
        <taxon>Bacillota</taxon>
        <taxon>Bacilli</taxon>
        <taxon>Bacillales</taxon>
        <taxon>Paenibacillaceae</taxon>
        <taxon>Saccharibacillus</taxon>
    </lineage>
</organism>
<reference evidence="3" key="1">
    <citation type="journal article" date="2019" name="Int. J. Syst. Evol. Microbiol.">
        <title>The Global Catalogue of Microorganisms (GCM) 10K type strain sequencing project: providing services to taxonomists for standard genome sequencing and annotation.</title>
        <authorList>
            <consortium name="The Broad Institute Genomics Platform"/>
            <consortium name="The Broad Institute Genome Sequencing Center for Infectious Disease"/>
            <person name="Wu L."/>
            <person name="Ma J."/>
        </authorList>
    </citation>
    <scope>NUCLEOTIDE SEQUENCE [LARGE SCALE GENOMIC DNA]</scope>
    <source>
        <strain evidence="3">CCM 8702</strain>
    </source>
</reference>
<keyword evidence="1" id="KW-1133">Transmembrane helix</keyword>
<keyword evidence="3" id="KW-1185">Reference proteome</keyword>
<proteinExistence type="predicted"/>
<protein>
    <submittedName>
        <fullName evidence="2">Uncharacterized protein</fullName>
    </submittedName>
</protein>
<dbReference type="Proteomes" id="UP000605427">
    <property type="component" value="Unassembled WGS sequence"/>
</dbReference>
<gene>
    <name evidence="2" type="ORF">GCM10007362_23470</name>
</gene>
<keyword evidence="1" id="KW-0472">Membrane</keyword>
<keyword evidence="1" id="KW-0812">Transmembrane</keyword>
<dbReference type="EMBL" id="BMDD01000002">
    <property type="protein sequence ID" value="GGH78332.1"/>
    <property type="molecule type" value="Genomic_DNA"/>
</dbReference>
<accession>A0ABQ1ZSK9</accession>
<comment type="caution">
    <text evidence="2">The sequence shown here is derived from an EMBL/GenBank/DDBJ whole genome shotgun (WGS) entry which is preliminary data.</text>
</comment>
<sequence>MPDSTRTALRRWHGADRFGCTAASGAFKSERDPAGAGSGFGRLCAVSAFVANVCVFVRKAETAIRKNEPYIR</sequence>
<evidence type="ECO:0000256" key="1">
    <source>
        <dbReference type="SAM" id="Phobius"/>
    </source>
</evidence>